<dbReference type="AlphaFoldDB" id="A0A1X9T2D9"/>
<proteinExistence type="predicted"/>
<dbReference type="RefSeq" id="WP_086333943.1">
    <property type="nucleotide sequence ID" value="NZ_CP018791.1"/>
</dbReference>
<reference evidence="1 2" key="1">
    <citation type="journal article" date="2017" name="Genome Biol. Evol.">
        <title>Comparative Genomic Analysis Identifies a Campylobacter Clade Deficient in Selenium Metabolism.</title>
        <authorList>
            <person name="Miller W.G."/>
            <person name="Yee E."/>
            <person name="Lopes B.S."/>
            <person name="Chapman M.H."/>
            <person name="Huynh S."/>
            <person name="Bono J.L."/>
            <person name="Parker C.T."/>
            <person name="Strachan N.J.C."/>
            <person name="Forbes K.J."/>
        </authorList>
    </citation>
    <scope>NUCLEOTIDE SEQUENCE [LARGE SCALE GENOMIC DNA]</scope>
    <source>
        <strain evidence="1 2">RM8964</strain>
    </source>
</reference>
<sequence length="105" mass="11778">MAFNRNTTPSRNIVAEILKSAKSDFLYLFGGERLSRDEVLQVIEGINAMGKSIKAFINRPRDLGQVPGNLFYLDSAEDLEIAESFGRENSAHIINLMIVHNPKRS</sequence>
<dbReference type="Proteomes" id="UP000194265">
    <property type="component" value="Chromosome"/>
</dbReference>
<accession>A0A1X9T2D9</accession>
<protein>
    <submittedName>
        <fullName evidence="1">Uncharacterized protein</fullName>
    </submittedName>
</protein>
<evidence type="ECO:0000313" key="2">
    <source>
        <dbReference type="Proteomes" id="UP000194265"/>
    </source>
</evidence>
<organism evidence="1 2">
    <name type="scientific">Campylobacter vicugnae</name>
    <dbReference type="NCBI Taxonomy" id="1660076"/>
    <lineage>
        <taxon>Bacteria</taxon>
        <taxon>Pseudomonadati</taxon>
        <taxon>Campylobacterota</taxon>
        <taxon>Epsilonproteobacteria</taxon>
        <taxon>Campylobacterales</taxon>
        <taxon>Campylobacteraceae</taxon>
        <taxon>Campylobacter</taxon>
    </lineage>
</organism>
<name>A0A1X9T2D9_9BACT</name>
<dbReference type="EMBL" id="CP018791">
    <property type="protein sequence ID" value="ARR02697.1"/>
    <property type="molecule type" value="Genomic_DNA"/>
</dbReference>
<evidence type="ECO:0000313" key="1">
    <source>
        <dbReference type="EMBL" id="ARR02697.1"/>
    </source>
</evidence>
<gene>
    <name evidence="1" type="ORF">CVIC8964_1308</name>
</gene>